<evidence type="ECO:0000313" key="4">
    <source>
        <dbReference type="Proteomes" id="UP000291236"/>
    </source>
</evidence>
<dbReference type="EMBL" id="AP019368">
    <property type="protein sequence ID" value="BBH53322.1"/>
    <property type="molecule type" value="Genomic_DNA"/>
</dbReference>
<keyword evidence="4" id="KW-1185">Reference proteome</keyword>
<dbReference type="Gene3D" id="3.30.1490.20">
    <property type="entry name" value="ATP-grasp fold, A domain"/>
    <property type="match status" value="1"/>
</dbReference>
<keyword evidence="1" id="KW-0067">ATP-binding</keyword>
<feature type="domain" description="ATP-grasp" evidence="2">
    <location>
        <begin position="2"/>
        <end position="45"/>
    </location>
</feature>
<organism evidence="3 4">
    <name type="scientific">Fluviispira sanaruensis</name>
    <dbReference type="NCBI Taxonomy" id="2493639"/>
    <lineage>
        <taxon>Bacteria</taxon>
        <taxon>Pseudomonadati</taxon>
        <taxon>Bdellovibrionota</taxon>
        <taxon>Oligoflexia</taxon>
        <taxon>Silvanigrellales</taxon>
        <taxon>Silvanigrellaceae</taxon>
        <taxon>Fluviispira</taxon>
    </lineage>
</organism>
<dbReference type="AlphaFoldDB" id="A0A4P2VWJ0"/>
<protein>
    <recommendedName>
        <fullName evidence="2">ATP-grasp domain-containing protein</fullName>
    </recommendedName>
</protein>
<evidence type="ECO:0000313" key="3">
    <source>
        <dbReference type="EMBL" id="BBH53322.1"/>
    </source>
</evidence>
<evidence type="ECO:0000256" key="1">
    <source>
        <dbReference type="PROSITE-ProRule" id="PRU00409"/>
    </source>
</evidence>
<evidence type="ECO:0000259" key="2">
    <source>
        <dbReference type="PROSITE" id="PS50975"/>
    </source>
</evidence>
<dbReference type="GO" id="GO:0005524">
    <property type="term" value="F:ATP binding"/>
    <property type="evidence" value="ECO:0007669"/>
    <property type="project" value="UniProtKB-UniRule"/>
</dbReference>
<keyword evidence="1" id="KW-0547">Nucleotide-binding</keyword>
<name>A0A4P2VWJ0_FLUSA</name>
<sequence>MKNILHSQNIPFAHYCEPKALEDAIAFAEIHGFPLILKSVDGSGSLDTPSV</sequence>
<dbReference type="GO" id="GO:0046872">
    <property type="term" value="F:metal ion binding"/>
    <property type="evidence" value="ECO:0007669"/>
    <property type="project" value="InterPro"/>
</dbReference>
<dbReference type="InterPro" id="IPR013815">
    <property type="entry name" value="ATP_grasp_subdomain_1"/>
</dbReference>
<proteinExistence type="predicted"/>
<dbReference type="InterPro" id="IPR011761">
    <property type="entry name" value="ATP-grasp"/>
</dbReference>
<dbReference type="SUPFAM" id="SSF56059">
    <property type="entry name" value="Glutathione synthetase ATP-binding domain-like"/>
    <property type="match status" value="1"/>
</dbReference>
<reference evidence="3 4" key="1">
    <citation type="submission" date="2018-12" db="EMBL/GenBank/DDBJ databases">
        <title>Rubrispira sanarue gen. nov., sp., nov., a member of the order Silvanigrellales, isolated from a brackish lake in Hamamatsu Japan.</title>
        <authorList>
            <person name="Maejima Y."/>
            <person name="Iino T."/>
            <person name="Muraguchi Y."/>
            <person name="Fukuda K."/>
            <person name="Nojiri H."/>
            <person name="Ohkuma M."/>
            <person name="Moriuchi R."/>
            <person name="Dohra H."/>
            <person name="Kimbara K."/>
            <person name="Shintani M."/>
        </authorList>
    </citation>
    <scope>NUCLEOTIDE SEQUENCE [LARGE SCALE GENOMIC DNA]</scope>
    <source>
        <strain evidence="3 4">RF1110005</strain>
    </source>
</reference>
<dbReference type="RefSeq" id="WP_172603860.1">
    <property type="nucleotide sequence ID" value="NZ_AP019368.1"/>
</dbReference>
<accession>A0A4P2VWJ0</accession>
<gene>
    <name evidence="3" type="ORF">JCM31447_17650</name>
</gene>
<dbReference type="Proteomes" id="UP000291236">
    <property type="component" value="Chromosome"/>
</dbReference>
<dbReference type="KEGG" id="sbf:JCM31447_17650"/>
<dbReference type="PROSITE" id="PS50975">
    <property type="entry name" value="ATP_GRASP"/>
    <property type="match status" value="1"/>
</dbReference>